<name>A0A371J8X1_9FIRM</name>
<protein>
    <submittedName>
        <fullName evidence="3">XRE family transcriptional regulator</fullName>
    </submittedName>
</protein>
<dbReference type="CDD" id="cd00093">
    <property type="entry name" value="HTH_XRE"/>
    <property type="match status" value="1"/>
</dbReference>
<proteinExistence type="predicted"/>
<accession>A0A371J8X1</accession>
<evidence type="ECO:0000259" key="2">
    <source>
        <dbReference type="PROSITE" id="PS50943"/>
    </source>
</evidence>
<organism evidence="3 4">
    <name type="scientific">Romboutsia weinsteinii</name>
    <dbReference type="NCBI Taxonomy" id="2020949"/>
    <lineage>
        <taxon>Bacteria</taxon>
        <taxon>Bacillati</taxon>
        <taxon>Bacillota</taxon>
        <taxon>Clostridia</taxon>
        <taxon>Peptostreptococcales</taxon>
        <taxon>Peptostreptococcaceae</taxon>
        <taxon>Romboutsia</taxon>
    </lineage>
</organism>
<evidence type="ECO:0000313" key="3">
    <source>
        <dbReference type="EMBL" id="RDY29185.1"/>
    </source>
</evidence>
<sequence>MKLPIGEVIYKLRKENGITQEQLAKAVGVSTAAVSKWESKNAYPDISLLPSIARYFNTSIDSLLRFEMEITKEEVMEIAAECAKLFETEDLEDAIKACNDYIQKYPNSHFLKFRIGSLYMTYLSKAKTEEGMQDFAKKAIELIEQSALSDDVEISEGSNYVLSSLYSMIGEDDKSEEALLLVPNKVINRDDMLVPLYIKQERYDEAKKILQGNMLMSINRIKLFLDSFSNISVRENKMDYAKELLFTQRNLIKLFNIEDISLGTNSASLSRIYAKEKDLEKALDYYEEYIDAVEKLMDNDKSIYDNKMFNTLEFPKSMQSKEYMMQIIKMGMELDEVYDFLREDDRYKSIIKRLSE</sequence>
<keyword evidence="1" id="KW-0238">DNA-binding</keyword>
<feature type="domain" description="HTH cro/C1-type" evidence="2">
    <location>
        <begin position="9"/>
        <end position="63"/>
    </location>
</feature>
<dbReference type="PANTHER" id="PTHR46558:SF11">
    <property type="entry name" value="HTH-TYPE TRANSCRIPTIONAL REGULATOR XRE"/>
    <property type="match status" value="1"/>
</dbReference>
<dbReference type="RefSeq" id="WP_094368156.1">
    <property type="nucleotide sequence ID" value="NZ_NOJY02000003.1"/>
</dbReference>
<dbReference type="SMART" id="SM00530">
    <property type="entry name" value="HTH_XRE"/>
    <property type="match status" value="1"/>
</dbReference>
<dbReference type="InterPro" id="IPR001387">
    <property type="entry name" value="Cro/C1-type_HTH"/>
</dbReference>
<dbReference type="OrthoDB" id="9812495at2"/>
<dbReference type="InterPro" id="IPR011990">
    <property type="entry name" value="TPR-like_helical_dom_sf"/>
</dbReference>
<dbReference type="AlphaFoldDB" id="A0A371J8X1"/>
<dbReference type="SUPFAM" id="SSF47413">
    <property type="entry name" value="lambda repressor-like DNA-binding domains"/>
    <property type="match status" value="1"/>
</dbReference>
<gene>
    <name evidence="3" type="ORF">CHL78_002440</name>
</gene>
<dbReference type="Pfam" id="PF01381">
    <property type="entry name" value="HTH_3"/>
    <property type="match status" value="1"/>
</dbReference>
<keyword evidence="4" id="KW-1185">Reference proteome</keyword>
<dbReference type="Gene3D" id="1.10.260.40">
    <property type="entry name" value="lambda repressor-like DNA-binding domains"/>
    <property type="match status" value="1"/>
</dbReference>
<dbReference type="InterPro" id="IPR010982">
    <property type="entry name" value="Lambda_DNA-bd_dom_sf"/>
</dbReference>
<reference evidence="3 4" key="1">
    <citation type="journal article" date="2017" name="Genome Announc.">
        <title>Draft Genome Sequence of Romboutsia weinsteinii sp. nov. Strain CCRI-19649(T) Isolated from Surface Water.</title>
        <authorList>
            <person name="Maheux A.F."/>
            <person name="Boudreau D.K."/>
            <person name="Berube E."/>
            <person name="Boissinot M."/>
            <person name="Cantin P."/>
            <person name="Raymond F."/>
            <person name="Corbeil J."/>
            <person name="Omar R.F."/>
            <person name="Bergeron M.G."/>
        </authorList>
    </citation>
    <scope>NUCLEOTIDE SEQUENCE [LARGE SCALE GENOMIC DNA]</scope>
    <source>
        <strain evidence="3 4">CCRI-19649</strain>
    </source>
</reference>
<dbReference type="InterPro" id="IPR019734">
    <property type="entry name" value="TPR_rpt"/>
</dbReference>
<comment type="caution">
    <text evidence="3">The sequence shown here is derived from an EMBL/GenBank/DDBJ whole genome shotgun (WGS) entry which is preliminary data.</text>
</comment>
<dbReference type="Proteomes" id="UP000215694">
    <property type="component" value="Unassembled WGS sequence"/>
</dbReference>
<dbReference type="PANTHER" id="PTHR46558">
    <property type="entry name" value="TRACRIPTIONAL REGULATORY PROTEIN-RELATED-RELATED"/>
    <property type="match status" value="1"/>
</dbReference>
<dbReference type="Gene3D" id="1.25.40.10">
    <property type="entry name" value="Tetratricopeptide repeat domain"/>
    <property type="match status" value="1"/>
</dbReference>
<dbReference type="EMBL" id="NOJY02000003">
    <property type="protein sequence ID" value="RDY29185.1"/>
    <property type="molecule type" value="Genomic_DNA"/>
</dbReference>
<dbReference type="PROSITE" id="PS50943">
    <property type="entry name" value="HTH_CROC1"/>
    <property type="match status" value="1"/>
</dbReference>
<dbReference type="GO" id="GO:0003677">
    <property type="term" value="F:DNA binding"/>
    <property type="evidence" value="ECO:0007669"/>
    <property type="project" value="UniProtKB-KW"/>
</dbReference>
<evidence type="ECO:0000256" key="1">
    <source>
        <dbReference type="ARBA" id="ARBA00023125"/>
    </source>
</evidence>
<evidence type="ECO:0000313" key="4">
    <source>
        <dbReference type="Proteomes" id="UP000215694"/>
    </source>
</evidence>
<dbReference type="Pfam" id="PF13174">
    <property type="entry name" value="TPR_6"/>
    <property type="match status" value="1"/>
</dbReference>